<dbReference type="SUPFAM" id="SSF57850">
    <property type="entry name" value="RING/U-box"/>
    <property type="match status" value="1"/>
</dbReference>
<dbReference type="SMR" id="A0A067D8F8"/>
<dbReference type="FunFam" id="3.30.40.10:FF:000022">
    <property type="entry name" value="E3 ubiquitin-protein ligase RING1-like"/>
    <property type="match status" value="1"/>
</dbReference>
<sequence length="347" mass="37715">MGDATVGSYWCYICSRMVNPRMEAGIKCPFCETGFVEQMSSSITDDSINNGIHVGSDRALSLWAPILLRMMTGLAPSRPRITAHEHISSNNSRIEEAEQEGEFESLLRRRRRNSSAPLSRMLQDIRFGIASRPNDPEALRERSGSLILVNPMNEEALIIQGENAASSLGEYLVGPGLDLLLQHLLENDPNRYGSLPAQKEVVKALPTVAIDQDLQCAVCLEEFVMGNEAKEMPCKHKFHGECIMPWLELQSSCPICRYQLPSDDLKVQGNGSGNREDSAGNEDAGNTLRLANGEVGNGRRNWIPIPWPFDGLLSMSGSQEGGTSNSESSAAGTAVAGAGTAAHIDET</sequence>
<dbReference type="InterPro" id="IPR039525">
    <property type="entry name" value="RNF126-like_zinc-ribbon"/>
</dbReference>
<dbReference type="Proteomes" id="UP000027120">
    <property type="component" value="Unassembled WGS sequence"/>
</dbReference>
<feature type="region of interest" description="Disordered" evidence="9">
    <location>
        <begin position="314"/>
        <end position="347"/>
    </location>
</feature>
<evidence type="ECO:0000256" key="6">
    <source>
        <dbReference type="ARBA" id="ARBA00022786"/>
    </source>
</evidence>
<dbReference type="AlphaFoldDB" id="A0A067D8F8"/>
<dbReference type="PANTHER" id="PTHR15710:SF199">
    <property type="entry name" value="RING-TYPE E3 UBIQUITIN TRANSFERASE"/>
    <property type="match status" value="1"/>
</dbReference>
<dbReference type="eggNOG" id="KOG0800">
    <property type="taxonomic scope" value="Eukaryota"/>
</dbReference>
<dbReference type="SMART" id="SM00184">
    <property type="entry name" value="RING"/>
    <property type="match status" value="1"/>
</dbReference>
<evidence type="ECO:0000256" key="2">
    <source>
        <dbReference type="ARBA" id="ARBA00012483"/>
    </source>
</evidence>
<evidence type="ECO:0000256" key="5">
    <source>
        <dbReference type="ARBA" id="ARBA00022771"/>
    </source>
</evidence>
<dbReference type="InterPro" id="IPR001841">
    <property type="entry name" value="Znf_RING"/>
</dbReference>
<accession>A0A067D8F8</accession>
<dbReference type="EC" id="2.3.2.27" evidence="2"/>
<evidence type="ECO:0000259" key="10">
    <source>
        <dbReference type="PROSITE" id="PS50089"/>
    </source>
</evidence>
<feature type="region of interest" description="Disordered" evidence="9">
    <location>
        <begin position="267"/>
        <end position="293"/>
    </location>
</feature>
<keyword evidence="3" id="KW-0808">Transferase</keyword>
<proteinExistence type="predicted"/>
<dbReference type="GO" id="GO:0006511">
    <property type="term" value="P:ubiquitin-dependent protein catabolic process"/>
    <property type="evidence" value="ECO:0000318"/>
    <property type="project" value="GO_Central"/>
</dbReference>
<dbReference type="EMBL" id="KK786792">
    <property type="protein sequence ID" value="KDO39254.1"/>
    <property type="molecule type" value="Genomic_DNA"/>
</dbReference>
<name>A0A067D8F8_CITSI</name>
<feature type="compositionally biased region" description="Polar residues" evidence="9">
    <location>
        <begin position="315"/>
        <end position="329"/>
    </location>
</feature>
<dbReference type="InterPro" id="IPR013083">
    <property type="entry name" value="Znf_RING/FYVE/PHD"/>
</dbReference>
<keyword evidence="12" id="KW-1185">Reference proteome</keyword>
<dbReference type="PROSITE" id="PS50089">
    <property type="entry name" value="ZF_RING_2"/>
    <property type="match status" value="1"/>
</dbReference>
<dbReference type="GO" id="GO:0061630">
    <property type="term" value="F:ubiquitin protein ligase activity"/>
    <property type="evidence" value="ECO:0000318"/>
    <property type="project" value="GO_Central"/>
</dbReference>
<protein>
    <recommendedName>
        <fullName evidence="2">RING-type E3 ubiquitin transferase</fullName>
        <ecNumber evidence="2">2.3.2.27</ecNumber>
    </recommendedName>
</protein>
<evidence type="ECO:0000313" key="12">
    <source>
        <dbReference type="Proteomes" id="UP000027120"/>
    </source>
</evidence>
<keyword evidence="6" id="KW-0833">Ubl conjugation pathway</keyword>
<dbReference type="Pfam" id="PF13639">
    <property type="entry name" value="zf-RING_2"/>
    <property type="match status" value="1"/>
</dbReference>
<dbReference type="PaxDb" id="2711-XP_006479322.1"/>
<reference evidence="11 12" key="1">
    <citation type="submission" date="2014-04" db="EMBL/GenBank/DDBJ databases">
        <authorList>
            <consortium name="International Citrus Genome Consortium"/>
            <person name="Gmitter F."/>
            <person name="Chen C."/>
            <person name="Farmerie W."/>
            <person name="Harkins T."/>
            <person name="Desany B."/>
            <person name="Mohiuddin M."/>
            <person name="Kodira C."/>
            <person name="Borodovsky M."/>
            <person name="Lomsadze A."/>
            <person name="Burns P."/>
            <person name="Jenkins J."/>
            <person name="Prochnik S."/>
            <person name="Shu S."/>
            <person name="Chapman J."/>
            <person name="Pitluck S."/>
            <person name="Schmutz J."/>
            <person name="Rokhsar D."/>
        </authorList>
    </citation>
    <scope>NUCLEOTIDE SEQUENCE</scope>
</reference>
<evidence type="ECO:0000256" key="4">
    <source>
        <dbReference type="ARBA" id="ARBA00022723"/>
    </source>
</evidence>
<feature type="domain" description="RING-type" evidence="10">
    <location>
        <begin position="216"/>
        <end position="257"/>
    </location>
</feature>
<evidence type="ECO:0000256" key="3">
    <source>
        <dbReference type="ARBA" id="ARBA00022679"/>
    </source>
</evidence>
<dbReference type="GO" id="GO:0008270">
    <property type="term" value="F:zinc ion binding"/>
    <property type="evidence" value="ECO:0007669"/>
    <property type="project" value="UniProtKB-KW"/>
</dbReference>
<keyword evidence="4" id="KW-0479">Metal-binding</keyword>
<gene>
    <name evidence="11" type="ORF">CISIN_1g036250mg</name>
</gene>
<evidence type="ECO:0000313" key="11">
    <source>
        <dbReference type="EMBL" id="KDO39254.1"/>
    </source>
</evidence>
<evidence type="ECO:0000256" key="1">
    <source>
        <dbReference type="ARBA" id="ARBA00000900"/>
    </source>
</evidence>
<dbReference type="Gene3D" id="3.30.40.10">
    <property type="entry name" value="Zinc/RING finger domain, C3HC4 (zinc finger)"/>
    <property type="match status" value="1"/>
</dbReference>
<keyword evidence="5 8" id="KW-0863">Zinc-finger</keyword>
<dbReference type="PANTHER" id="PTHR15710">
    <property type="entry name" value="E3 UBIQUITIN-PROTEIN LIGASE PRAJA"/>
    <property type="match status" value="1"/>
</dbReference>
<comment type="catalytic activity">
    <reaction evidence="1">
        <text>S-ubiquitinyl-[E2 ubiquitin-conjugating enzyme]-L-cysteine + [acceptor protein]-L-lysine = [E2 ubiquitin-conjugating enzyme]-L-cysteine + N(6)-ubiquitinyl-[acceptor protein]-L-lysine.</text>
        <dbReference type="EC" id="2.3.2.27"/>
    </reaction>
</comment>
<evidence type="ECO:0000256" key="8">
    <source>
        <dbReference type="PROSITE-ProRule" id="PRU00175"/>
    </source>
</evidence>
<evidence type="ECO:0000256" key="9">
    <source>
        <dbReference type="SAM" id="MobiDB-lite"/>
    </source>
</evidence>
<organism evidence="11 12">
    <name type="scientific">Citrus sinensis</name>
    <name type="common">Sweet orange</name>
    <name type="synonym">Citrus aurantium var. sinensis</name>
    <dbReference type="NCBI Taxonomy" id="2711"/>
    <lineage>
        <taxon>Eukaryota</taxon>
        <taxon>Viridiplantae</taxon>
        <taxon>Streptophyta</taxon>
        <taxon>Embryophyta</taxon>
        <taxon>Tracheophyta</taxon>
        <taxon>Spermatophyta</taxon>
        <taxon>Magnoliopsida</taxon>
        <taxon>eudicotyledons</taxon>
        <taxon>Gunneridae</taxon>
        <taxon>Pentapetalae</taxon>
        <taxon>rosids</taxon>
        <taxon>malvids</taxon>
        <taxon>Sapindales</taxon>
        <taxon>Rutaceae</taxon>
        <taxon>Aurantioideae</taxon>
        <taxon>Citrus</taxon>
    </lineage>
</organism>
<dbReference type="Pfam" id="PF14369">
    <property type="entry name" value="Zn_ribbon_19"/>
    <property type="match status" value="1"/>
</dbReference>
<keyword evidence="7" id="KW-0862">Zinc</keyword>
<feature type="compositionally biased region" description="Low complexity" evidence="9">
    <location>
        <begin position="330"/>
        <end position="347"/>
    </location>
</feature>
<evidence type="ECO:0000256" key="7">
    <source>
        <dbReference type="ARBA" id="ARBA00022833"/>
    </source>
</evidence>